<reference evidence="2" key="1">
    <citation type="submission" date="2007-07" db="EMBL/GenBank/DDBJ databases">
        <title>Plasticity zones in Helicobacters: population, sequence and functional analyses.</title>
        <authorList>
            <person name="Kersulyte D."/>
            <person name="Lee W."/>
            <person name="Subramaniam D."/>
            <person name="Kalia A."/>
            <person name="Dailidiene D."/>
            <person name="Anant S."/>
            <person name="Berg D.E."/>
        </authorList>
    </citation>
    <scope>NUCLEOTIDE SEQUENCE</scope>
    <source>
        <strain evidence="2">MIT-00-7128</strain>
    </source>
</reference>
<name>A7LH11_9HELI</name>
<feature type="transmembrane region" description="Helical" evidence="1">
    <location>
        <begin position="91"/>
        <end position="111"/>
    </location>
</feature>
<organism evidence="2">
    <name type="scientific">Helicobacter cetorum</name>
    <dbReference type="NCBI Taxonomy" id="138563"/>
    <lineage>
        <taxon>Bacteria</taxon>
        <taxon>Pseudomonadati</taxon>
        <taxon>Campylobacterota</taxon>
        <taxon>Epsilonproteobacteria</taxon>
        <taxon>Campylobacterales</taxon>
        <taxon>Helicobacteraceae</taxon>
        <taxon>Helicobacter</taxon>
    </lineage>
</organism>
<proteinExistence type="predicted"/>
<evidence type="ECO:0000313" key="2">
    <source>
        <dbReference type="EMBL" id="ABS86831.1"/>
    </source>
</evidence>
<gene>
    <name evidence="2" type="ORF">pz34w</name>
</gene>
<sequence>MEEKILEVFKHCNVELTKEHFKNIEVRERANKKSLYIVIRYDKKVKKSLFKMLENKSLIERELKAIIDFDELCLRIKDRFYKRVFYTLEKIVLLGIFPFAILVGAIIDFCVDTYKKIKTKKTKIK</sequence>
<dbReference type="AlphaFoldDB" id="A7LH11"/>
<protein>
    <submittedName>
        <fullName evidence="2">Uncharacterized protein</fullName>
    </submittedName>
</protein>
<keyword evidence="1" id="KW-0472">Membrane</keyword>
<evidence type="ECO:0000256" key="1">
    <source>
        <dbReference type="SAM" id="Phobius"/>
    </source>
</evidence>
<keyword evidence="1" id="KW-1133">Transmembrane helix</keyword>
<dbReference type="EMBL" id="EU015081">
    <property type="protein sequence ID" value="ABS86831.1"/>
    <property type="molecule type" value="Genomic_DNA"/>
</dbReference>
<accession>A7LH11</accession>
<keyword evidence="1" id="KW-0812">Transmembrane</keyword>